<proteinExistence type="predicted"/>
<dbReference type="KEGG" id="emo:DM558_06170"/>
<keyword evidence="2" id="KW-0238">DNA-binding</keyword>
<dbReference type="NCBIfam" id="TIGR01764">
    <property type="entry name" value="excise"/>
    <property type="match status" value="1"/>
</dbReference>
<evidence type="ECO:0000259" key="1">
    <source>
        <dbReference type="Pfam" id="PF12728"/>
    </source>
</evidence>
<dbReference type="InterPro" id="IPR041657">
    <property type="entry name" value="HTH_17"/>
</dbReference>
<keyword evidence="3" id="KW-1185">Reference proteome</keyword>
<evidence type="ECO:0000313" key="2">
    <source>
        <dbReference type="EMBL" id="AZS50385.1"/>
    </source>
</evidence>
<sequence length="67" mass="7445">MSIVTQIKPISISPKQAGELVGVTRNAIYDAINSGELNSFKNGRRRLIRFIDLESWVNKKAEGNGNE</sequence>
<reference evidence="3" key="1">
    <citation type="submission" date="2018-06" db="EMBL/GenBank/DDBJ databases">
        <title>Complete genome of Pseudomonas insecticola strain QZS01.</title>
        <authorList>
            <person name="Wang J."/>
            <person name="Su Q."/>
        </authorList>
    </citation>
    <scope>NUCLEOTIDE SEQUENCE [LARGE SCALE GENOMIC DNA]</scope>
    <source>
        <strain evidence="3">QZS01</strain>
    </source>
</reference>
<dbReference type="Proteomes" id="UP000273143">
    <property type="component" value="Chromosome"/>
</dbReference>
<feature type="domain" description="Helix-turn-helix" evidence="1">
    <location>
        <begin position="13"/>
        <end position="60"/>
    </location>
</feature>
<organism evidence="2 3">
    <name type="scientific">Entomomonas moraniae</name>
    <dbReference type="NCBI Taxonomy" id="2213226"/>
    <lineage>
        <taxon>Bacteria</taxon>
        <taxon>Pseudomonadati</taxon>
        <taxon>Pseudomonadota</taxon>
        <taxon>Gammaproteobacteria</taxon>
        <taxon>Pseudomonadales</taxon>
        <taxon>Pseudomonadaceae</taxon>
        <taxon>Entomomonas</taxon>
    </lineage>
</organism>
<evidence type="ECO:0000313" key="3">
    <source>
        <dbReference type="Proteomes" id="UP000273143"/>
    </source>
</evidence>
<dbReference type="InterPro" id="IPR010093">
    <property type="entry name" value="SinI_DNA-bd"/>
</dbReference>
<protein>
    <submittedName>
        <fullName evidence="2">DNA-binding protein</fullName>
    </submittedName>
</protein>
<dbReference type="Pfam" id="PF12728">
    <property type="entry name" value="HTH_17"/>
    <property type="match status" value="1"/>
</dbReference>
<dbReference type="EMBL" id="CP029822">
    <property type="protein sequence ID" value="AZS50385.1"/>
    <property type="molecule type" value="Genomic_DNA"/>
</dbReference>
<gene>
    <name evidence="2" type="ORF">DM558_06170</name>
</gene>
<accession>A0A3Q9JLJ3</accession>
<dbReference type="GO" id="GO:0003677">
    <property type="term" value="F:DNA binding"/>
    <property type="evidence" value="ECO:0007669"/>
    <property type="project" value="UniProtKB-KW"/>
</dbReference>
<dbReference type="AlphaFoldDB" id="A0A3Q9JLJ3"/>
<name>A0A3Q9JLJ3_9GAMM</name>
<dbReference type="RefSeq" id="WP_127162697.1">
    <property type="nucleotide sequence ID" value="NZ_CP029822.1"/>
</dbReference>